<evidence type="ECO:0000256" key="1">
    <source>
        <dbReference type="ARBA" id="ARBA00022737"/>
    </source>
</evidence>
<dbReference type="InterPro" id="IPR036420">
    <property type="entry name" value="BRCT_dom_sf"/>
</dbReference>
<protein>
    <recommendedName>
        <fullName evidence="3">BRCT domain-containing protein</fullName>
    </recommendedName>
</protein>
<name>A0A1B9I1I3_9TREE</name>
<feature type="region of interest" description="Disordered" evidence="2">
    <location>
        <begin position="355"/>
        <end position="409"/>
    </location>
</feature>
<dbReference type="PANTHER" id="PTHR13561">
    <property type="entry name" value="DNA REPLICATION REGULATOR DPB11-RELATED"/>
    <property type="match status" value="1"/>
</dbReference>
<dbReference type="GO" id="GO:0007095">
    <property type="term" value="P:mitotic G2 DNA damage checkpoint signaling"/>
    <property type="evidence" value="ECO:0007669"/>
    <property type="project" value="TreeGrafter"/>
</dbReference>
<dbReference type="KEGG" id="kpin:30173446"/>
<evidence type="ECO:0000313" key="6">
    <source>
        <dbReference type="Proteomes" id="UP000094020"/>
    </source>
</evidence>
<dbReference type="Gene3D" id="3.40.50.10190">
    <property type="entry name" value="BRCT domain"/>
    <property type="match status" value="2"/>
</dbReference>
<evidence type="ECO:0000313" key="4">
    <source>
        <dbReference type="EMBL" id="OCF49384.1"/>
    </source>
</evidence>
<feature type="compositionally biased region" description="Basic and acidic residues" evidence="2">
    <location>
        <begin position="380"/>
        <end position="392"/>
    </location>
</feature>
<feature type="domain" description="BRCT" evidence="3">
    <location>
        <begin position="152"/>
        <end position="270"/>
    </location>
</feature>
<feature type="region of interest" description="Disordered" evidence="2">
    <location>
        <begin position="421"/>
        <end position="456"/>
    </location>
</feature>
<reference evidence="5" key="4">
    <citation type="submission" date="2024-02" db="EMBL/GenBank/DDBJ databases">
        <title>Comparative genomics of Cryptococcus and Kwoniella reveals pathogenesis evolution and contrasting modes of karyotype evolution via chromosome fusion or intercentromeric recombination.</title>
        <authorList>
            <person name="Coelho M.A."/>
            <person name="David-Palma M."/>
            <person name="Shea T."/>
            <person name="Bowers K."/>
            <person name="McGinley-Smith S."/>
            <person name="Mohammad A.W."/>
            <person name="Gnirke A."/>
            <person name="Yurkov A.M."/>
            <person name="Nowrousian M."/>
            <person name="Sun S."/>
            <person name="Cuomo C.A."/>
            <person name="Heitman J."/>
        </authorList>
    </citation>
    <scope>NUCLEOTIDE SEQUENCE</scope>
    <source>
        <strain evidence="5">CBS 10737</strain>
    </source>
</reference>
<evidence type="ECO:0000259" key="3">
    <source>
        <dbReference type="PROSITE" id="PS50172"/>
    </source>
</evidence>
<dbReference type="GO" id="GO:0006270">
    <property type="term" value="P:DNA replication initiation"/>
    <property type="evidence" value="ECO:0007669"/>
    <property type="project" value="TreeGrafter"/>
</dbReference>
<dbReference type="GeneID" id="30173446"/>
<dbReference type="GO" id="GO:0033314">
    <property type="term" value="P:mitotic DNA replication checkpoint signaling"/>
    <property type="evidence" value="ECO:0007669"/>
    <property type="project" value="TreeGrafter"/>
</dbReference>
<dbReference type="SUPFAM" id="SSF52113">
    <property type="entry name" value="BRCT domain"/>
    <property type="match status" value="2"/>
</dbReference>
<dbReference type="InterPro" id="IPR001357">
    <property type="entry name" value="BRCT_dom"/>
</dbReference>
<accession>A0A1B9I1I3</accession>
<dbReference type="AlphaFoldDB" id="A0A1B9I1I3"/>
<feature type="compositionally biased region" description="Polar residues" evidence="2">
    <location>
        <begin position="361"/>
        <end position="370"/>
    </location>
</feature>
<dbReference type="Proteomes" id="UP000094020">
    <property type="component" value="Chromosome 8"/>
</dbReference>
<reference evidence="4" key="3">
    <citation type="submission" date="2016-07" db="EMBL/GenBank/DDBJ databases">
        <title>Evolution of pathogenesis and genome organization in the Tremellales.</title>
        <authorList>
            <person name="Cuomo C."/>
            <person name="Litvintseva A."/>
            <person name="Heitman J."/>
            <person name="Chen Y."/>
            <person name="Sun S."/>
            <person name="Springer D."/>
            <person name="Dromer F."/>
            <person name="Young S."/>
            <person name="Zeng Q."/>
            <person name="Chapman S."/>
            <person name="Gujja S."/>
            <person name="Saif S."/>
            <person name="Birren B."/>
        </authorList>
    </citation>
    <scope>NUCLEOTIDE SEQUENCE</scope>
    <source>
        <strain evidence="4">CBS 10737</strain>
    </source>
</reference>
<feature type="compositionally biased region" description="Polar residues" evidence="2">
    <location>
        <begin position="118"/>
        <end position="147"/>
    </location>
</feature>
<dbReference type="RefSeq" id="XP_019010603.1">
    <property type="nucleotide sequence ID" value="XM_019156801.1"/>
</dbReference>
<feature type="region of interest" description="Disordered" evidence="2">
    <location>
        <begin position="329"/>
        <end position="348"/>
    </location>
</feature>
<proteinExistence type="predicted"/>
<evidence type="ECO:0000256" key="2">
    <source>
        <dbReference type="SAM" id="MobiDB-lite"/>
    </source>
</evidence>
<feature type="compositionally biased region" description="Basic residues" evidence="2">
    <location>
        <begin position="70"/>
        <end position="80"/>
    </location>
</feature>
<feature type="region of interest" description="Disordered" evidence="2">
    <location>
        <begin position="1"/>
        <end position="147"/>
    </location>
</feature>
<feature type="compositionally biased region" description="Basic and acidic residues" evidence="2">
    <location>
        <begin position="81"/>
        <end position="92"/>
    </location>
</feature>
<feature type="compositionally biased region" description="Polar residues" evidence="2">
    <location>
        <begin position="423"/>
        <end position="437"/>
    </location>
</feature>
<dbReference type="SMART" id="SM00292">
    <property type="entry name" value="BRCT"/>
    <property type="match status" value="2"/>
</dbReference>
<sequence length="573" mass="64773">MLRNRIGPPSTSAKPPPPQIPVPSSSSSFRLANRISREEDRYQSTPHAGPSHIPTDQLRPRSPPLAPSSTRRRSRSPRKRIREDEDRSNFKERPRRSSPQNNGRFDQPYYHDLPHQARSASGSRWQSNGESSYSNAGRSIQNSSDSIRKTSTGTRFFNNLSFCIHSSGGEGDWRRKDEIDRLREMIRYHAGTVSRSPSSKEVSHIILPLNSEHQQDWMDNDIIRYFAQNVGFVPEEEALNANKKKIVLRQEWLDECIRQNRIVGLSDHYAGWEIKGTHDPQFVNITPFGEPHLSFDEFQADTATRQLSAHQAEMSPLKSQGFGLKAESQDVPPIMSDRSGETSLNYPFVRRDDRYPEIQDEQNSNQQRPTEVQEEEEEDSKPHIVEVSRPETPELPSTDPLPIPPLSSRISSQFVDPIRAISPDSQIESPELTSRGSIPNKKSRLSSVDTPSVSSQSITTDLLGRSKGVFGSGVLPLGFHVIGNSRERRSLEMLITHTGGGYIIPKSQATIYVFPIPLGEIPTNPDHLEIIDYISSNPTQAVVTEDWIYDCIYAKRLLSLDEYRINKSNTCET</sequence>
<gene>
    <name evidence="4" type="ORF">I206_05077</name>
    <name evidence="5" type="ORF">I206_106251</name>
</gene>
<dbReference type="OrthoDB" id="2565199at2759"/>
<keyword evidence="1" id="KW-0677">Repeat</keyword>
<dbReference type="PROSITE" id="PS50172">
    <property type="entry name" value="BRCT"/>
    <property type="match status" value="2"/>
</dbReference>
<dbReference type="EMBL" id="KI894012">
    <property type="protein sequence ID" value="OCF49384.1"/>
    <property type="molecule type" value="Genomic_DNA"/>
</dbReference>
<organism evidence="4">
    <name type="scientific">Kwoniella pini CBS 10737</name>
    <dbReference type="NCBI Taxonomy" id="1296096"/>
    <lineage>
        <taxon>Eukaryota</taxon>
        <taxon>Fungi</taxon>
        <taxon>Dikarya</taxon>
        <taxon>Basidiomycota</taxon>
        <taxon>Agaricomycotina</taxon>
        <taxon>Tremellomycetes</taxon>
        <taxon>Tremellales</taxon>
        <taxon>Cryptococcaceae</taxon>
        <taxon>Kwoniella</taxon>
    </lineage>
</organism>
<dbReference type="PANTHER" id="PTHR13561:SF20">
    <property type="entry name" value="DNA TOPOISOMERASE 2-BINDING PROTEIN 1"/>
    <property type="match status" value="1"/>
</dbReference>
<dbReference type="STRING" id="1296096.A0A1B9I1I3"/>
<feature type="compositionally biased region" description="Low complexity" evidence="2">
    <location>
        <begin position="445"/>
        <end position="456"/>
    </location>
</feature>
<feature type="domain" description="BRCT" evidence="3">
    <location>
        <begin position="465"/>
        <end position="565"/>
    </location>
</feature>
<evidence type="ECO:0000313" key="5">
    <source>
        <dbReference type="EMBL" id="WWC72289.1"/>
    </source>
</evidence>
<reference evidence="5" key="2">
    <citation type="submission" date="2013-07" db="EMBL/GenBank/DDBJ databases">
        <authorList>
            <consortium name="The Broad Institute Genome Sequencing Platform"/>
            <person name="Cuomo C."/>
            <person name="Litvintseva A."/>
            <person name="Chen Y."/>
            <person name="Heitman J."/>
            <person name="Sun S."/>
            <person name="Springer D."/>
            <person name="Dromer F."/>
            <person name="Young S.K."/>
            <person name="Zeng Q."/>
            <person name="Gargeya S."/>
            <person name="Fitzgerald M."/>
            <person name="Abouelleil A."/>
            <person name="Alvarado L."/>
            <person name="Berlin A.M."/>
            <person name="Chapman S.B."/>
            <person name="Dewar J."/>
            <person name="Goldberg J."/>
            <person name="Griggs A."/>
            <person name="Gujja S."/>
            <person name="Hansen M."/>
            <person name="Howarth C."/>
            <person name="Imamovic A."/>
            <person name="Larimer J."/>
            <person name="McCowan C."/>
            <person name="Murphy C."/>
            <person name="Pearson M."/>
            <person name="Priest M."/>
            <person name="Roberts A."/>
            <person name="Saif S."/>
            <person name="Shea T."/>
            <person name="Sykes S."/>
            <person name="Wortman J."/>
            <person name="Nusbaum C."/>
            <person name="Birren B."/>
        </authorList>
    </citation>
    <scope>NUCLEOTIDE SEQUENCE</scope>
    <source>
        <strain evidence="5">CBS 10737</strain>
    </source>
</reference>
<keyword evidence="6" id="KW-1185">Reference proteome</keyword>
<reference evidence="4" key="1">
    <citation type="submission" date="2013-07" db="EMBL/GenBank/DDBJ databases">
        <title>The Genome Sequence of Cryptococcus pinus CBS10737.</title>
        <authorList>
            <consortium name="The Broad Institute Genome Sequencing Platform"/>
            <person name="Cuomo C."/>
            <person name="Litvintseva A."/>
            <person name="Chen Y."/>
            <person name="Heitman J."/>
            <person name="Sun S."/>
            <person name="Springer D."/>
            <person name="Dromer F."/>
            <person name="Young S.K."/>
            <person name="Zeng Q."/>
            <person name="Gargeya S."/>
            <person name="Fitzgerald M."/>
            <person name="Abouelleil A."/>
            <person name="Alvarado L."/>
            <person name="Berlin A.M."/>
            <person name="Chapman S.B."/>
            <person name="Dewar J."/>
            <person name="Goldberg J."/>
            <person name="Griggs A."/>
            <person name="Gujja S."/>
            <person name="Hansen M."/>
            <person name="Howarth C."/>
            <person name="Imamovic A."/>
            <person name="Larimer J."/>
            <person name="McCowan C."/>
            <person name="Murphy C."/>
            <person name="Pearson M."/>
            <person name="Priest M."/>
            <person name="Roberts A."/>
            <person name="Saif S."/>
            <person name="Shea T."/>
            <person name="Sykes S."/>
            <person name="Wortman J."/>
            <person name="Nusbaum C."/>
            <person name="Birren B."/>
        </authorList>
    </citation>
    <scope>NUCLEOTIDE SEQUENCE [LARGE SCALE GENOMIC DNA]</scope>
    <source>
        <strain evidence="4">CBS 10737</strain>
    </source>
</reference>
<dbReference type="EMBL" id="CP144526">
    <property type="protein sequence ID" value="WWC72289.1"/>
    <property type="molecule type" value="Genomic_DNA"/>
</dbReference>